<organism evidence="2 3">
    <name type="scientific">Oleispira antarctica</name>
    <dbReference type="NCBI Taxonomy" id="188908"/>
    <lineage>
        <taxon>Bacteria</taxon>
        <taxon>Pseudomonadati</taxon>
        <taxon>Pseudomonadota</taxon>
        <taxon>Gammaproteobacteria</taxon>
        <taxon>Oceanospirillales</taxon>
        <taxon>Oceanospirillaceae</taxon>
        <taxon>Oleispira</taxon>
    </lineage>
</organism>
<dbReference type="PANTHER" id="PTHR33876:SF4">
    <property type="entry name" value="CHLOROPLAST PROTEIN FOR GROWTH AND FERTILITY 2"/>
    <property type="match status" value="1"/>
</dbReference>
<feature type="transmembrane region" description="Helical" evidence="1">
    <location>
        <begin position="47"/>
        <end position="71"/>
    </location>
</feature>
<dbReference type="Proteomes" id="UP000227088">
    <property type="component" value="Unassembled WGS sequence"/>
</dbReference>
<evidence type="ECO:0000256" key="1">
    <source>
        <dbReference type="SAM" id="Phobius"/>
    </source>
</evidence>
<dbReference type="PANTHER" id="PTHR33876">
    <property type="entry name" value="UNNAMED PRODUCT"/>
    <property type="match status" value="1"/>
</dbReference>
<keyword evidence="1" id="KW-0472">Membrane</keyword>
<gene>
    <name evidence="2" type="ORF">A9R00_12810</name>
</gene>
<comment type="caution">
    <text evidence="2">The sequence shown here is derived from an EMBL/GenBank/DDBJ whole genome shotgun (WGS) entry which is preliminary data.</text>
</comment>
<protein>
    <submittedName>
        <fullName evidence="2">Urease accessory protein</fullName>
    </submittedName>
</protein>
<dbReference type="EMBL" id="MABE01000732">
    <property type="protein sequence ID" value="OUS33932.1"/>
    <property type="molecule type" value="Genomic_DNA"/>
</dbReference>
<feature type="non-terminal residue" evidence="2">
    <location>
        <position position="107"/>
    </location>
</feature>
<evidence type="ECO:0000313" key="2">
    <source>
        <dbReference type="EMBL" id="OUS33932.1"/>
    </source>
</evidence>
<name>A0A1Y5HFN6_OLEAN</name>
<keyword evidence="1" id="KW-0812">Transmembrane</keyword>
<keyword evidence="1" id="KW-1133">Transmembrane helix</keyword>
<proteinExistence type="predicted"/>
<dbReference type="InterPro" id="IPR052776">
    <property type="entry name" value="Chloro_ReproSupport/MetalTrans"/>
</dbReference>
<accession>A0A1Y5HFN6</accession>
<feature type="transmembrane region" description="Helical" evidence="1">
    <location>
        <begin position="78"/>
        <end position="98"/>
    </location>
</feature>
<evidence type="ECO:0000313" key="3">
    <source>
        <dbReference type="Proteomes" id="UP000227088"/>
    </source>
</evidence>
<sequence length="107" mass="11525">MTIEMFSLLVTGLGLGLLHALDADHVMAVSALSNRKPSLKRTLKFSANWALGHGSVLILLGLLFFGLGIALPETIQKLAESSVGVLLIGLGLACFWQFHKEKIVLNK</sequence>
<dbReference type="AlphaFoldDB" id="A0A1Y5HFN6"/>
<reference evidence="3" key="1">
    <citation type="journal article" date="2017" name="Proc. Natl. Acad. Sci. U.S.A.">
        <title>Simulation of Deepwater Horizon oil plume reveals substrate specialization within a complex community of hydrocarbon degraders.</title>
        <authorList>
            <person name="Hu P."/>
            <person name="Dubinsky E.A."/>
            <person name="Probst A.J."/>
            <person name="Wang J."/>
            <person name="Sieber C.M.K."/>
            <person name="Tom L.M."/>
            <person name="Gardinali P."/>
            <person name="Banfield J.F."/>
            <person name="Atlas R.M."/>
            <person name="Andersen G.L."/>
        </authorList>
    </citation>
    <scope>NUCLEOTIDE SEQUENCE [LARGE SCALE GENOMIC DNA]</scope>
</reference>